<feature type="domain" description="RNase H type-1" evidence="2">
    <location>
        <begin position="583"/>
        <end position="649"/>
    </location>
</feature>
<accession>A0A8S9SVN5</accession>
<comment type="caution">
    <text evidence="3">The sequence shown here is derived from an EMBL/GenBank/DDBJ whole genome shotgun (WGS) entry which is preliminary data.</text>
</comment>
<dbReference type="InterPro" id="IPR052929">
    <property type="entry name" value="RNase_H-like_EbsB-rel"/>
</dbReference>
<feature type="compositionally biased region" description="Basic residues" evidence="1">
    <location>
        <begin position="185"/>
        <end position="197"/>
    </location>
</feature>
<dbReference type="PANTHER" id="PTHR47074">
    <property type="entry name" value="BNAC02G40300D PROTEIN"/>
    <property type="match status" value="1"/>
</dbReference>
<gene>
    <name evidence="3" type="ORF">F2Q69_00037499</name>
</gene>
<dbReference type="GO" id="GO:0003676">
    <property type="term" value="F:nucleic acid binding"/>
    <property type="evidence" value="ECO:0007669"/>
    <property type="project" value="InterPro"/>
</dbReference>
<evidence type="ECO:0000259" key="2">
    <source>
        <dbReference type="Pfam" id="PF13456"/>
    </source>
</evidence>
<evidence type="ECO:0000313" key="4">
    <source>
        <dbReference type="Proteomes" id="UP000712600"/>
    </source>
</evidence>
<dbReference type="PANTHER" id="PTHR47074:SF53">
    <property type="entry name" value="REVERSE TRANSCRIPTASE-LIKE PROTEIN"/>
    <property type="match status" value="1"/>
</dbReference>
<dbReference type="GO" id="GO:0004523">
    <property type="term" value="F:RNA-DNA hybrid ribonuclease activity"/>
    <property type="evidence" value="ECO:0007669"/>
    <property type="project" value="InterPro"/>
</dbReference>
<organism evidence="3 4">
    <name type="scientific">Brassica cretica</name>
    <name type="common">Mustard</name>
    <dbReference type="NCBI Taxonomy" id="69181"/>
    <lineage>
        <taxon>Eukaryota</taxon>
        <taxon>Viridiplantae</taxon>
        <taxon>Streptophyta</taxon>
        <taxon>Embryophyta</taxon>
        <taxon>Tracheophyta</taxon>
        <taxon>Spermatophyta</taxon>
        <taxon>Magnoliopsida</taxon>
        <taxon>eudicotyledons</taxon>
        <taxon>Gunneridae</taxon>
        <taxon>Pentapetalae</taxon>
        <taxon>rosids</taxon>
        <taxon>malvids</taxon>
        <taxon>Brassicales</taxon>
        <taxon>Brassicaceae</taxon>
        <taxon>Brassiceae</taxon>
        <taxon>Brassica</taxon>
    </lineage>
</organism>
<reference evidence="3" key="1">
    <citation type="submission" date="2019-12" db="EMBL/GenBank/DDBJ databases">
        <title>Genome sequencing and annotation of Brassica cretica.</title>
        <authorList>
            <person name="Studholme D.J."/>
            <person name="Sarris P."/>
        </authorList>
    </citation>
    <scope>NUCLEOTIDE SEQUENCE</scope>
    <source>
        <strain evidence="3">PFS-109/04</strain>
        <tissue evidence="3">Leaf</tissue>
    </source>
</reference>
<dbReference type="EMBL" id="QGKX02000004">
    <property type="protein sequence ID" value="KAF3604370.1"/>
    <property type="molecule type" value="Genomic_DNA"/>
</dbReference>
<proteinExistence type="predicted"/>
<feature type="region of interest" description="Disordered" evidence="1">
    <location>
        <begin position="169"/>
        <end position="219"/>
    </location>
</feature>
<dbReference type="Pfam" id="PF13456">
    <property type="entry name" value="RVT_3"/>
    <property type="match status" value="1"/>
</dbReference>
<name>A0A8S9SVN5_BRACR</name>
<sequence length="708" mass="80182">MPLLSTPTVPPGFAPRSVVAPEVFEEMQMYMNCTDPEERRLREYKMKKALQDLSSNPGAQSSYLRLEDQPIISGVQNKNVGRVFDFRTAEAEAVGHQNIGEGSNISPLSTHEREININPRADGVRAETHLNENPFMMTMRQPATMEKLQKDIEGAGEFVPSKSGAAFSIGHDNHSASGTSGGSKASKRRGTSWKRFKQTPSGARKETQSGAGTKHVGRFMYDKRWSNNPEALSKWKRNEASNSKKMIMRFRVELEEEEKKTSPTMHRIVYLKLELAKLFLEEEEYWKLKGKNNWLQAGDKNTKIFHGWARTRKMKNFITSLTDPGGNWNVEMLTELFPPNEVVRIRQMMPGDVNDGFVWAYSQHGAYTVKTGYDLILQGKMESAGQISRKNGVSRMFLWKVISGAVAVAERLNSRGLGVESASNDGAETLQWLGVFLLHHCKGWVCKLCNDGAETINHVLFQCTTASRIWADMGVALPAGVLQHSLEENVAYVFDAMQDLSKTEAIRHSIPWVLWLIWKNRNSVIYAHVQESSARLLRDMFEEVEQWFELNKVQPPRAHTNTRLESEDKWNPPENGVIKCNIHANWRNAHLLSGVAWIARDQIGKVSYHARDAITHAPNRFVAELRSVIWALSSLRELGVSRVTVVVDYHEEEFESLDFDEEKISTNGVAKDIAKSVLRDGRFQSYLALGGPSWLHDRIARETIRSDV</sequence>
<dbReference type="InterPro" id="IPR002156">
    <property type="entry name" value="RNaseH_domain"/>
</dbReference>
<dbReference type="AlphaFoldDB" id="A0A8S9SVN5"/>
<protein>
    <recommendedName>
        <fullName evidence="2">RNase H type-1 domain-containing protein</fullName>
    </recommendedName>
</protein>
<dbReference type="Proteomes" id="UP000712600">
    <property type="component" value="Unassembled WGS sequence"/>
</dbReference>
<evidence type="ECO:0000313" key="3">
    <source>
        <dbReference type="EMBL" id="KAF3604370.1"/>
    </source>
</evidence>
<evidence type="ECO:0000256" key="1">
    <source>
        <dbReference type="SAM" id="MobiDB-lite"/>
    </source>
</evidence>
<feature type="compositionally biased region" description="Low complexity" evidence="1">
    <location>
        <begin position="175"/>
        <end position="184"/>
    </location>
</feature>